<accession>A0ACA9PZS2</accession>
<keyword evidence="2" id="KW-1185">Reference proteome</keyword>
<gene>
    <name evidence="1" type="ORF">ACOLOM_LOCUS11680</name>
</gene>
<sequence>MSFSSLIYLILLFSGPSEAVHQDVQRRQTGSMSHDQANLSEFPLWRNECLLEQGWEEDAVSSSLLFEQEAANYDHWPFNLNVATRVFNGKETYGNSLKRDYPSYT</sequence>
<name>A0ACA9PZS2_9GLOM</name>
<evidence type="ECO:0000313" key="2">
    <source>
        <dbReference type="Proteomes" id="UP000789525"/>
    </source>
</evidence>
<dbReference type="Proteomes" id="UP000789525">
    <property type="component" value="Unassembled WGS sequence"/>
</dbReference>
<reference evidence="1" key="1">
    <citation type="submission" date="2021-06" db="EMBL/GenBank/DDBJ databases">
        <authorList>
            <person name="Kallberg Y."/>
            <person name="Tangrot J."/>
            <person name="Rosling A."/>
        </authorList>
    </citation>
    <scope>NUCLEOTIDE SEQUENCE</scope>
    <source>
        <strain evidence="1">CL356</strain>
    </source>
</reference>
<evidence type="ECO:0000313" key="1">
    <source>
        <dbReference type="EMBL" id="CAG8731658.1"/>
    </source>
</evidence>
<organism evidence="1 2">
    <name type="scientific">Acaulospora colombiana</name>
    <dbReference type="NCBI Taxonomy" id="27376"/>
    <lineage>
        <taxon>Eukaryota</taxon>
        <taxon>Fungi</taxon>
        <taxon>Fungi incertae sedis</taxon>
        <taxon>Mucoromycota</taxon>
        <taxon>Glomeromycotina</taxon>
        <taxon>Glomeromycetes</taxon>
        <taxon>Diversisporales</taxon>
        <taxon>Acaulosporaceae</taxon>
        <taxon>Acaulospora</taxon>
    </lineage>
</organism>
<dbReference type="EMBL" id="CAJVPT010043123">
    <property type="protein sequence ID" value="CAG8731658.1"/>
    <property type="molecule type" value="Genomic_DNA"/>
</dbReference>
<feature type="non-terminal residue" evidence="1">
    <location>
        <position position="105"/>
    </location>
</feature>
<protein>
    <submittedName>
        <fullName evidence="1">7449_t:CDS:1</fullName>
    </submittedName>
</protein>
<proteinExistence type="predicted"/>
<comment type="caution">
    <text evidence="1">The sequence shown here is derived from an EMBL/GenBank/DDBJ whole genome shotgun (WGS) entry which is preliminary data.</text>
</comment>